<dbReference type="Proteomes" id="UP000193689">
    <property type="component" value="Unassembled WGS sequence"/>
</dbReference>
<gene>
    <name evidence="1" type="ORF">BCR38DRAFT_482758</name>
</gene>
<dbReference type="InParanoid" id="A0A1Y2E6E2"/>
<dbReference type="OrthoDB" id="4139357at2759"/>
<comment type="caution">
    <text evidence="1">The sequence shown here is derived from an EMBL/GenBank/DDBJ whole genome shotgun (WGS) entry which is preliminary data.</text>
</comment>
<dbReference type="EMBL" id="MCFJ01000004">
    <property type="protein sequence ID" value="ORY67121.1"/>
    <property type="molecule type" value="Genomic_DNA"/>
</dbReference>
<evidence type="ECO:0000313" key="2">
    <source>
        <dbReference type="Proteomes" id="UP000193689"/>
    </source>
</evidence>
<dbReference type="GeneID" id="63779753"/>
<dbReference type="AlphaFoldDB" id="A0A1Y2E6E2"/>
<reference evidence="1 2" key="1">
    <citation type="submission" date="2016-07" db="EMBL/GenBank/DDBJ databases">
        <title>Pervasive Adenine N6-methylation of Active Genes in Fungi.</title>
        <authorList>
            <consortium name="DOE Joint Genome Institute"/>
            <person name="Mondo S.J."/>
            <person name="Dannebaum R.O."/>
            <person name="Kuo R.C."/>
            <person name="Labutti K."/>
            <person name="Haridas S."/>
            <person name="Kuo A."/>
            <person name="Salamov A."/>
            <person name="Ahrendt S.R."/>
            <person name="Lipzen A."/>
            <person name="Sullivan W."/>
            <person name="Andreopoulos W.B."/>
            <person name="Clum A."/>
            <person name="Lindquist E."/>
            <person name="Daum C."/>
            <person name="Ramamoorthy G.K."/>
            <person name="Gryganskyi A."/>
            <person name="Culley D."/>
            <person name="Magnuson J.K."/>
            <person name="James T.Y."/>
            <person name="O'Malley M.A."/>
            <person name="Stajich J.E."/>
            <person name="Spatafora J.W."/>
            <person name="Visel A."/>
            <person name="Grigoriev I.V."/>
        </authorList>
    </citation>
    <scope>NUCLEOTIDE SEQUENCE [LARGE SCALE GENOMIC DNA]</scope>
    <source>
        <strain evidence="1 2">CBS 129021</strain>
    </source>
</reference>
<accession>A0A1Y2E6E2</accession>
<keyword evidence="2" id="KW-1185">Reference proteome</keyword>
<dbReference type="RefSeq" id="XP_040717745.1">
    <property type="nucleotide sequence ID" value="XM_040863541.1"/>
</dbReference>
<evidence type="ECO:0000313" key="1">
    <source>
        <dbReference type="EMBL" id="ORY67121.1"/>
    </source>
</evidence>
<proteinExistence type="predicted"/>
<sequence>MLMKQFLPLYLATKGVSAVIFKSVTTSYLFSMYLLPSQSSPLPGRKRTGALLSLFPGEFMLVPPFSKSRGAAPEFECGLLLLQHALWAIITACTVEVFGAPIRGAGMGATGLILRLLI</sequence>
<organism evidence="1 2">
    <name type="scientific">Pseudomassariella vexata</name>
    <dbReference type="NCBI Taxonomy" id="1141098"/>
    <lineage>
        <taxon>Eukaryota</taxon>
        <taxon>Fungi</taxon>
        <taxon>Dikarya</taxon>
        <taxon>Ascomycota</taxon>
        <taxon>Pezizomycotina</taxon>
        <taxon>Sordariomycetes</taxon>
        <taxon>Xylariomycetidae</taxon>
        <taxon>Amphisphaeriales</taxon>
        <taxon>Pseudomassariaceae</taxon>
        <taxon>Pseudomassariella</taxon>
    </lineage>
</organism>
<protein>
    <submittedName>
        <fullName evidence="1">Uncharacterized protein</fullName>
    </submittedName>
</protein>
<name>A0A1Y2E6E2_9PEZI</name>